<feature type="region of interest" description="Disordered" evidence="1">
    <location>
        <begin position="285"/>
        <end position="310"/>
    </location>
</feature>
<dbReference type="STRING" id="281362.AT959_15630"/>
<evidence type="ECO:0000259" key="3">
    <source>
        <dbReference type="Pfam" id="PF00149"/>
    </source>
</evidence>
<protein>
    <recommendedName>
        <fullName evidence="3">Calcineurin-like phosphoesterase domain-containing protein</fullName>
    </recommendedName>
</protein>
<dbReference type="Pfam" id="PF00149">
    <property type="entry name" value="Metallophos"/>
    <property type="match status" value="1"/>
</dbReference>
<name>A0A133XEN0_9RHOO</name>
<dbReference type="InterPro" id="IPR029052">
    <property type="entry name" value="Metallo-depent_PP-like"/>
</dbReference>
<dbReference type="EMBL" id="LODL01000035">
    <property type="protein sequence ID" value="KXB29393.1"/>
    <property type="molecule type" value="Genomic_DNA"/>
</dbReference>
<keyword evidence="2" id="KW-0732">Signal</keyword>
<accession>A0A133XEN0</accession>
<organism evidence="4 5">
    <name type="scientific">Dechloromonas denitrificans</name>
    <dbReference type="NCBI Taxonomy" id="281362"/>
    <lineage>
        <taxon>Bacteria</taxon>
        <taxon>Pseudomonadati</taxon>
        <taxon>Pseudomonadota</taxon>
        <taxon>Betaproteobacteria</taxon>
        <taxon>Rhodocyclales</taxon>
        <taxon>Azonexaceae</taxon>
        <taxon>Dechloromonas</taxon>
    </lineage>
</organism>
<dbReference type="AlphaFoldDB" id="A0A133XEN0"/>
<feature type="compositionally biased region" description="Basic and acidic residues" evidence="1">
    <location>
        <begin position="290"/>
        <end position="300"/>
    </location>
</feature>
<feature type="signal peptide" evidence="2">
    <location>
        <begin position="1"/>
        <end position="18"/>
    </location>
</feature>
<proteinExistence type="predicted"/>
<evidence type="ECO:0000256" key="2">
    <source>
        <dbReference type="SAM" id="SignalP"/>
    </source>
</evidence>
<reference evidence="4 5" key="1">
    <citation type="submission" date="2015-12" db="EMBL/GenBank/DDBJ databases">
        <title>Nitrous oxide reduction kinetics distinguish bacteria harboring typical versus atypical NosZ.</title>
        <authorList>
            <person name="Yoon S."/>
            <person name="Nissen S."/>
            <person name="Park D."/>
            <person name="Sanford R.A."/>
            <person name="Loeffler F.E."/>
        </authorList>
    </citation>
    <scope>NUCLEOTIDE SEQUENCE [LARGE SCALE GENOMIC DNA]</scope>
    <source>
        <strain evidence="4 5">ATCC BAA-841</strain>
    </source>
</reference>
<gene>
    <name evidence="4" type="ORF">AT959_15630</name>
</gene>
<evidence type="ECO:0000313" key="5">
    <source>
        <dbReference type="Proteomes" id="UP000070186"/>
    </source>
</evidence>
<evidence type="ECO:0000313" key="4">
    <source>
        <dbReference type="EMBL" id="KXB29393.1"/>
    </source>
</evidence>
<dbReference type="Gene3D" id="3.60.21.10">
    <property type="match status" value="1"/>
</dbReference>
<dbReference type="SUPFAM" id="SSF56300">
    <property type="entry name" value="Metallo-dependent phosphatases"/>
    <property type="match status" value="1"/>
</dbReference>
<keyword evidence="5" id="KW-1185">Reference proteome</keyword>
<dbReference type="CDD" id="cd00838">
    <property type="entry name" value="MPP_superfamily"/>
    <property type="match status" value="1"/>
</dbReference>
<feature type="chain" id="PRO_5007459286" description="Calcineurin-like phosphoesterase domain-containing protein" evidence="2">
    <location>
        <begin position="19"/>
        <end position="310"/>
    </location>
</feature>
<comment type="caution">
    <text evidence="4">The sequence shown here is derived from an EMBL/GenBank/DDBJ whole genome shotgun (WGS) entry which is preliminary data.</text>
</comment>
<dbReference type="Proteomes" id="UP000070186">
    <property type="component" value="Unassembled WGS sequence"/>
</dbReference>
<dbReference type="InterPro" id="IPR004843">
    <property type="entry name" value="Calcineurin-like_PHP"/>
</dbReference>
<sequence length="310" mass="35146">MKAWLAALWLLWGGQASADSWRFGLIGDVPYSETERRELPRMLAAMADDKVDFIIHVGDFKHGKDRCDDAVFEDRRALFEAARVPFIFVPGDNEWTDCERLSNGAYDPLERLEKLRSLFFSKPQSLGQKKLALERQPGPYPEHSRFRIGPVLFVTLNLPGGNNNYGLTGEASREFRNRNPYVLAWLKDSFALARQEKLAGIALLFQANPGFKHHAQGFAHSGYREFLDTLREETLAFAGQVLVVHGDTHISRVDQPMRDQMGRVVNNLVRVETFGYPTMGWTSGSIDSDSPTRIRFDRHPWSPAEAQPAP</sequence>
<evidence type="ECO:0000256" key="1">
    <source>
        <dbReference type="SAM" id="MobiDB-lite"/>
    </source>
</evidence>
<dbReference type="GO" id="GO:0016787">
    <property type="term" value="F:hydrolase activity"/>
    <property type="evidence" value="ECO:0007669"/>
    <property type="project" value="InterPro"/>
</dbReference>
<dbReference type="RefSeq" id="WP_066884929.1">
    <property type="nucleotide sequence ID" value="NZ_LODL01000035.1"/>
</dbReference>
<feature type="domain" description="Calcineurin-like phosphoesterase" evidence="3">
    <location>
        <begin position="22"/>
        <end position="250"/>
    </location>
</feature>